<comment type="similarity">
    <text evidence="2">Belongs to the RRP17 family.</text>
</comment>
<sequence>MAKEQGRMMSPKKTIEKNRGNKRFGKLVSEADKVQKGHYIPWARSQKPGSVKEIVFNPQSRKTFVTGFRKRKEQRRETAKKSIVDKEKAAKRKEKREKMRDMLDAYERRSNEMKNMMNGGDNDSDDIDDSESESDREEEVRAENNHYEFGFGGKANAITVEVKEMDLEQLHSESVATSSLPALPMQDNKPISKKKKQEGKGRKRHLKKEKLPKTKRDKRKGKKH</sequence>
<dbReference type="KEGG" id="gtt:GUITHDRAFT_110245"/>
<reference evidence="8" key="2">
    <citation type="submission" date="2012-11" db="EMBL/GenBank/DDBJ databases">
        <authorList>
            <person name="Kuo A."/>
            <person name="Curtis B.A."/>
            <person name="Tanifuji G."/>
            <person name="Burki F."/>
            <person name="Gruber A."/>
            <person name="Irimia M."/>
            <person name="Maruyama S."/>
            <person name="Arias M.C."/>
            <person name="Ball S.G."/>
            <person name="Gile G.H."/>
            <person name="Hirakawa Y."/>
            <person name="Hopkins J.F."/>
            <person name="Rensing S.A."/>
            <person name="Schmutz J."/>
            <person name="Symeonidi A."/>
            <person name="Elias M."/>
            <person name="Eveleigh R.J."/>
            <person name="Herman E.K."/>
            <person name="Klute M.J."/>
            <person name="Nakayama T."/>
            <person name="Obornik M."/>
            <person name="Reyes-Prieto A."/>
            <person name="Armbrust E.V."/>
            <person name="Aves S.J."/>
            <person name="Beiko R.G."/>
            <person name="Coutinho P."/>
            <person name="Dacks J.B."/>
            <person name="Durnford D.G."/>
            <person name="Fast N.M."/>
            <person name="Green B.R."/>
            <person name="Grisdale C."/>
            <person name="Hempe F."/>
            <person name="Henrissat B."/>
            <person name="Hoppner M.P."/>
            <person name="Ishida K.-I."/>
            <person name="Kim E."/>
            <person name="Koreny L."/>
            <person name="Kroth P.G."/>
            <person name="Liu Y."/>
            <person name="Malik S.-B."/>
            <person name="Maier U.G."/>
            <person name="McRose D."/>
            <person name="Mock T."/>
            <person name="Neilson J.A."/>
            <person name="Onodera N.T."/>
            <person name="Poole A.M."/>
            <person name="Pritham E.J."/>
            <person name="Richards T.A."/>
            <person name="Rocap G."/>
            <person name="Roy S.W."/>
            <person name="Sarai C."/>
            <person name="Schaack S."/>
            <person name="Shirato S."/>
            <person name="Slamovits C.H."/>
            <person name="Spencer D.F."/>
            <person name="Suzuki S."/>
            <person name="Worden A.Z."/>
            <person name="Zauner S."/>
            <person name="Barry K."/>
            <person name="Bell C."/>
            <person name="Bharti A.K."/>
            <person name="Crow J.A."/>
            <person name="Grimwood J."/>
            <person name="Kramer R."/>
            <person name="Lindquist E."/>
            <person name="Lucas S."/>
            <person name="Salamov A."/>
            <person name="McFadden G.I."/>
            <person name="Lane C.E."/>
            <person name="Keeling P.J."/>
            <person name="Gray M.W."/>
            <person name="Grigoriev I.V."/>
            <person name="Archibald J.M."/>
        </authorList>
    </citation>
    <scope>NUCLEOTIDE SEQUENCE</scope>
    <source>
        <strain evidence="8">CCMP2712</strain>
    </source>
</reference>
<name>L1J669_GUITC</name>
<evidence type="ECO:0000256" key="5">
    <source>
        <dbReference type="SAM" id="MobiDB-lite"/>
    </source>
</evidence>
<dbReference type="GO" id="GO:0019843">
    <property type="term" value="F:rRNA binding"/>
    <property type="evidence" value="ECO:0007669"/>
    <property type="project" value="TreeGrafter"/>
</dbReference>
<dbReference type="PaxDb" id="55529-EKX43792"/>
<evidence type="ECO:0000313" key="7">
    <source>
        <dbReference type="EnsemblProtists" id="EKX43792"/>
    </source>
</evidence>
<feature type="compositionally biased region" description="Basic and acidic residues" evidence="5">
    <location>
        <begin position="96"/>
        <end position="112"/>
    </location>
</feature>
<evidence type="ECO:0000313" key="8">
    <source>
        <dbReference type="Proteomes" id="UP000011087"/>
    </source>
</evidence>
<evidence type="ECO:0000256" key="4">
    <source>
        <dbReference type="ARBA" id="ARBA00023242"/>
    </source>
</evidence>
<feature type="compositionally biased region" description="Basic residues" evidence="5">
    <location>
        <begin position="191"/>
        <end position="208"/>
    </location>
</feature>
<keyword evidence="3" id="KW-0175">Coiled coil</keyword>
<dbReference type="EMBL" id="JH993008">
    <property type="protein sequence ID" value="EKX43792.1"/>
    <property type="molecule type" value="Genomic_DNA"/>
</dbReference>
<dbReference type="GeneID" id="17300545"/>
<dbReference type="OrthoDB" id="551633at2759"/>
<reference evidence="6 8" key="1">
    <citation type="journal article" date="2012" name="Nature">
        <title>Algal genomes reveal evolutionary mosaicism and the fate of nucleomorphs.</title>
        <authorList>
            <consortium name="DOE Joint Genome Institute"/>
            <person name="Curtis B.A."/>
            <person name="Tanifuji G."/>
            <person name="Burki F."/>
            <person name="Gruber A."/>
            <person name="Irimia M."/>
            <person name="Maruyama S."/>
            <person name="Arias M.C."/>
            <person name="Ball S.G."/>
            <person name="Gile G.H."/>
            <person name="Hirakawa Y."/>
            <person name="Hopkins J.F."/>
            <person name="Kuo A."/>
            <person name="Rensing S.A."/>
            <person name="Schmutz J."/>
            <person name="Symeonidi A."/>
            <person name="Elias M."/>
            <person name="Eveleigh R.J."/>
            <person name="Herman E.K."/>
            <person name="Klute M.J."/>
            <person name="Nakayama T."/>
            <person name="Obornik M."/>
            <person name="Reyes-Prieto A."/>
            <person name="Armbrust E.V."/>
            <person name="Aves S.J."/>
            <person name="Beiko R.G."/>
            <person name="Coutinho P."/>
            <person name="Dacks J.B."/>
            <person name="Durnford D.G."/>
            <person name="Fast N.M."/>
            <person name="Green B.R."/>
            <person name="Grisdale C.J."/>
            <person name="Hempel F."/>
            <person name="Henrissat B."/>
            <person name="Hoppner M.P."/>
            <person name="Ishida K."/>
            <person name="Kim E."/>
            <person name="Koreny L."/>
            <person name="Kroth P.G."/>
            <person name="Liu Y."/>
            <person name="Malik S.B."/>
            <person name="Maier U.G."/>
            <person name="McRose D."/>
            <person name="Mock T."/>
            <person name="Neilson J.A."/>
            <person name="Onodera N.T."/>
            <person name="Poole A.M."/>
            <person name="Pritham E.J."/>
            <person name="Richards T.A."/>
            <person name="Rocap G."/>
            <person name="Roy S.W."/>
            <person name="Sarai C."/>
            <person name="Schaack S."/>
            <person name="Shirato S."/>
            <person name="Slamovits C.H."/>
            <person name="Spencer D.F."/>
            <person name="Suzuki S."/>
            <person name="Worden A.Z."/>
            <person name="Zauner S."/>
            <person name="Barry K."/>
            <person name="Bell C."/>
            <person name="Bharti A.K."/>
            <person name="Crow J.A."/>
            <person name="Grimwood J."/>
            <person name="Kramer R."/>
            <person name="Lindquist E."/>
            <person name="Lucas S."/>
            <person name="Salamov A."/>
            <person name="McFadden G.I."/>
            <person name="Lane C.E."/>
            <person name="Keeling P.J."/>
            <person name="Gray M.W."/>
            <person name="Grigoriev I.V."/>
            <person name="Archibald J.M."/>
        </authorList>
    </citation>
    <scope>NUCLEOTIDE SEQUENCE</scope>
    <source>
        <strain evidence="6 8">CCMP2712</strain>
    </source>
</reference>
<dbReference type="PANTHER" id="PTHR14577">
    <property type="entry name" value="NUCLEOLAR PROTEIN 12"/>
    <property type="match status" value="1"/>
</dbReference>
<proteinExistence type="inferred from homology"/>
<dbReference type="GO" id="GO:0005730">
    <property type="term" value="C:nucleolus"/>
    <property type="evidence" value="ECO:0007669"/>
    <property type="project" value="UniProtKB-SubCell"/>
</dbReference>
<dbReference type="Pfam" id="PF09805">
    <property type="entry name" value="Nop25"/>
    <property type="match status" value="1"/>
</dbReference>
<organism evidence="6">
    <name type="scientific">Guillardia theta (strain CCMP2712)</name>
    <name type="common">Cryptophyte</name>
    <dbReference type="NCBI Taxonomy" id="905079"/>
    <lineage>
        <taxon>Eukaryota</taxon>
        <taxon>Cryptophyceae</taxon>
        <taxon>Pyrenomonadales</taxon>
        <taxon>Geminigeraceae</taxon>
        <taxon>Guillardia</taxon>
    </lineage>
</organism>
<keyword evidence="4" id="KW-0539">Nucleus</keyword>
<feature type="compositionally biased region" description="Basic and acidic residues" evidence="5">
    <location>
        <begin position="74"/>
        <end position="88"/>
    </location>
</feature>
<feature type="region of interest" description="Disordered" evidence="5">
    <location>
        <begin position="65"/>
        <end position="153"/>
    </location>
</feature>
<gene>
    <name evidence="6" type="ORF">GUITHDRAFT_110245</name>
</gene>
<evidence type="ECO:0000256" key="2">
    <source>
        <dbReference type="ARBA" id="ARBA00007175"/>
    </source>
</evidence>
<dbReference type="PANTHER" id="PTHR14577:SF0">
    <property type="entry name" value="NUCLEOLAR PROTEIN 12"/>
    <property type="match status" value="1"/>
</dbReference>
<dbReference type="Proteomes" id="UP000011087">
    <property type="component" value="Unassembled WGS sequence"/>
</dbReference>
<dbReference type="RefSeq" id="XP_005830772.1">
    <property type="nucleotide sequence ID" value="XM_005830715.1"/>
</dbReference>
<comment type="subcellular location">
    <subcellularLocation>
        <location evidence="1">Nucleus</location>
        <location evidence="1">Nucleolus</location>
    </subcellularLocation>
</comment>
<dbReference type="HOGENOM" id="CLU_1237056_0_0_1"/>
<keyword evidence="8" id="KW-1185">Reference proteome</keyword>
<accession>L1J669</accession>
<evidence type="ECO:0000256" key="3">
    <source>
        <dbReference type="ARBA" id="ARBA00023054"/>
    </source>
</evidence>
<evidence type="ECO:0000256" key="1">
    <source>
        <dbReference type="ARBA" id="ARBA00004604"/>
    </source>
</evidence>
<dbReference type="STRING" id="905079.L1J669"/>
<feature type="compositionally biased region" description="Acidic residues" evidence="5">
    <location>
        <begin position="122"/>
        <end position="137"/>
    </location>
</feature>
<feature type="region of interest" description="Disordered" evidence="5">
    <location>
        <begin position="173"/>
        <end position="224"/>
    </location>
</feature>
<protein>
    <recommendedName>
        <fullName evidence="9">Nucleolar protein 12</fullName>
    </recommendedName>
</protein>
<evidence type="ECO:0000313" key="6">
    <source>
        <dbReference type="EMBL" id="EKX43792.1"/>
    </source>
</evidence>
<dbReference type="AlphaFoldDB" id="L1J669"/>
<feature type="region of interest" description="Disordered" evidence="5">
    <location>
        <begin position="1"/>
        <end position="24"/>
    </location>
</feature>
<dbReference type="InterPro" id="IPR019186">
    <property type="entry name" value="Nucleolar_protein_12"/>
</dbReference>
<feature type="compositionally biased region" description="Basic residues" evidence="5">
    <location>
        <begin position="215"/>
        <end position="224"/>
    </location>
</feature>
<reference evidence="7" key="3">
    <citation type="submission" date="2016-03" db="UniProtKB">
        <authorList>
            <consortium name="EnsemblProtists"/>
        </authorList>
    </citation>
    <scope>IDENTIFICATION</scope>
</reference>
<evidence type="ECO:0008006" key="9">
    <source>
        <dbReference type="Google" id="ProtNLM"/>
    </source>
</evidence>
<dbReference type="EnsemblProtists" id="EKX43792">
    <property type="protein sequence ID" value="EKX43792"/>
    <property type="gene ID" value="GUITHDRAFT_110245"/>
</dbReference>